<protein>
    <submittedName>
        <fullName evidence="1">SapC family protein</fullName>
    </submittedName>
</protein>
<dbReference type="Pfam" id="PF07277">
    <property type="entry name" value="SapC"/>
    <property type="match status" value="1"/>
</dbReference>
<evidence type="ECO:0000313" key="1">
    <source>
        <dbReference type="EMBL" id="WFL78558.1"/>
    </source>
</evidence>
<dbReference type="Proteomes" id="UP001215827">
    <property type="component" value="Chromosome"/>
</dbReference>
<keyword evidence="2" id="KW-1185">Reference proteome</keyword>
<organism evidence="1 2">
    <name type="scientific">Altererythrobacter arenosus</name>
    <dbReference type="NCBI Taxonomy" id="3032592"/>
    <lineage>
        <taxon>Bacteria</taxon>
        <taxon>Pseudomonadati</taxon>
        <taxon>Pseudomonadota</taxon>
        <taxon>Alphaproteobacteria</taxon>
        <taxon>Sphingomonadales</taxon>
        <taxon>Erythrobacteraceae</taxon>
        <taxon>Altererythrobacter</taxon>
    </lineage>
</organism>
<accession>A0ABY8FX45</accession>
<proteinExistence type="predicted"/>
<sequence length="239" mass="26601">MTDHRILNSEEHRELRVLTDSSAELGDAVMGCLTVPLEFRRVQSCFPIVFRRDPETDAFSAMALFGFTNGENLFLVDGKWDARYKPLAQSIQPFLVGRSRDDDAAGQVHVDMEHPRISQSGEGMRVFDEDGQATPYLEEIAAQLGMLHEGYQSSAGFFEAMKRYDLLEPFSVEVPLADGSKHSLVGFHTIHEERLAALSGDELAVLQQGGHLLPIYMALASIDNFAELVARKNRQVMSG</sequence>
<evidence type="ECO:0000313" key="2">
    <source>
        <dbReference type="Proteomes" id="UP001215827"/>
    </source>
</evidence>
<name>A0ABY8FX45_9SPHN</name>
<dbReference type="EMBL" id="CP121106">
    <property type="protein sequence ID" value="WFL78558.1"/>
    <property type="molecule type" value="Genomic_DNA"/>
</dbReference>
<dbReference type="RefSeq" id="WP_278017248.1">
    <property type="nucleotide sequence ID" value="NZ_CP121106.1"/>
</dbReference>
<gene>
    <name evidence="1" type="ORF">P7228_05695</name>
</gene>
<reference evidence="1 2" key="1">
    <citation type="submission" date="2023-03" db="EMBL/GenBank/DDBJ databases">
        <title>Altererythrobacter sp. CAU 1644 isolated from sand.</title>
        <authorList>
            <person name="Kim W."/>
        </authorList>
    </citation>
    <scope>NUCLEOTIDE SEQUENCE [LARGE SCALE GENOMIC DNA]</scope>
    <source>
        <strain evidence="1 2">CAU 1644</strain>
    </source>
</reference>
<dbReference type="InterPro" id="IPR010836">
    <property type="entry name" value="SapC"/>
</dbReference>